<gene>
    <name evidence="1" type="ORF">Glove_575g26</name>
</gene>
<proteinExistence type="predicted"/>
<dbReference type="EMBL" id="PQFF01000485">
    <property type="protein sequence ID" value="RHZ47606.1"/>
    <property type="molecule type" value="Genomic_DNA"/>
</dbReference>
<comment type="caution">
    <text evidence="1">The sequence shown here is derived from an EMBL/GenBank/DDBJ whole genome shotgun (WGS) entry which is preliminary data.</text>
</comment>
<dbReference type="OrthoDB" id="10370242at2759"/>
<protein>
    <submittedName>
        <fullName evidence="1">Uncharacterized protein</fullName>
    </submittedName>
</protein>
<reference evidence="1 2" key="1">
    <citation type="submission" date="2018-08" db="EMBL/GenBank/DDBJ databases">
        <title>Genome and evolution of the arbuscular mycorrhizal fungus Diversispora epigaea (formerly Glomus versiforme) and its bacterial endosymbionts.</title>
        <authorList>
            <person name="Sun X."/>
            <person name="Fei Z."/>
            <person name="Harrison M."/>
        </authorList>
    </citation>
    <scope>NUCLEOTIDE SEQUENCE [LARGE SCALE GENOMIC DNA]</scope>
    <source>
        <strain evidence="1 2">IT104</strain>
    </source>
</reference>
<dbReference type="Proteomes" id="UP000266861">
    <property type="component" value="Unassembled WGS sequence"/>
</dbReference>
<evidence type="ECO:0000313" key="2">
    <source>
        <dbReference type="Proteomes" id="UP000266861"/>
    </source>
</evidence>
<organism evidence="1 2">
    <name type="scientific">Diversispora epigaea</name>
    <dbReference type="NCBI Taxonomy" id="1348612"/>
    <lineage>
        <taxon>Eukaryota</taxon>
        <taxon>Fungi</taxon>
        <taxon>Fungi incertae sedis</taxon>
        <taxon>Mucoromycota</taxon>
        <taxon>Glomeromycotina</taxon>
        <taxon>Glomeromycetes</taxon>
        <taxon>Diversisporales</taxon>
        <taxon>Diversisporaceae</taxon>
        <taxon>Diversispora</taxon>
    </lineage>
</organism>
<dbReference type="AlphaFoldDB" id="A0A397GDZ8"/>
<sequence>MGSLYNIYETKCTNDEWIKFCNMPQVHAHETPREQHAKYIEFFYNGDPKNFIKQQERDQLKKELCEEN</sequence>
<accession>A0A397GDZ8</accession>
<name>A0A397GDZ8_9GLOM</name>
<keyword evidence="2" id="KW-1185">Reference proteome</keyword>
<evidence type="ECO:0000313" key="1">
    <source>
        <dbReference type="EMBL" id="RHZ47606.1"/>
    </source>
</evidence>